<sequence>MMESKTAYMESLPVEILLEIYSHLDVSTIFNVSATSKTMRHLFQERRVEILIPILSREFSPFDELLQVYTAKSVDIVGSATYHPRRIVFQRSAMDKGVHIASEVPAKASYRGSGMQPAASSASQPTILTEDDMDKVLKMCRLVRQWEQIFPQMRWFQEPENCRTLRPHEMARFRRAFYRWWLYGVYFHGELPRPRIGLPEPLVEDIRTSQLRYYSTSELLELMDLLEAIKDLICHYICPRLDPSSYDLENPDDGEELPGPCPWDRIISTYAKLGPEELMHYFDNIYSYPRKRLITEIRLQRPGFTFDQESIQLAVQCVLTERRLWDPAPSFAENSSGGILDFDDERDLERAVFGSDASRDGNLPAGLKAIHSQSRFSPRGDDGSYLEEIHARKMLRNMGRTAIVHA</sequence>
<accession>A0A0A1TEM8</accession>
<dbReference type="EMBL" id="CDHN01000002">
    <property type="protein sequence ID" value="CEJ87867.1"/>
    <property type="molecule type" value="Genomic_DNA"/>
</dbReference>
<organism evidence="2 3">
    <name type="scientific">[Torrubiella] hemipterigena</name>
    <dbReference type="NCBI Taxonomy" id="1531966"/>
    <lineage>
        <taxon>Eukaryota</taxon>
        <taxon>Fungi</taxon>
        <taxon>Dikarya</taxon>
        <taxon>Ascomycota</taxon>
        <taxon>Pezizomycotina</taxon>
        <taxon>Sordariomycetes</taxon>
        <taxon>Hypocreomycetidae</taxon>
        <taxon>Hypocreales</taxon>
        <taxon>Clavicipitaceae</taxon>
        <taxon>Clavicipitaceae incertae sedis</taxon>
        <taxon>'Torrubiella' clade</taxon>
    </lineage>
</organism>
<dbReference type="HOGENOM" id="CLU_046874_0_0_1"/>
<dbReference type="SUPFAM" id="SSF81383">
    <property type="entry name" value="F-box domain"/>
    <property type="match status" value="1"/>
</dbReference>
<reference evidence="2 3" key="1">
    <citation type="journal article" date="2015" name="Genome Announc.">
        <title>Draft Genome Sequence and Gene Annotation of the Entomopathogenic Fungus Verticillium hemipterigenum.</title>
        <authorList>
            <person name="Horn F."/>
            <person name="Habel A."/>
            <person name="Scharf D.H."/>
            <person name="Dworschak J."/>
            <person name="Brakhage A.A."/>
            <person name="Guthke R."/>
            <person name="Hertweck C."/>
            <person name="Linde J."/>
        </authorList>
    </citation>
    <scope>NUCLEOTIDE SEQUENCE [LARGE SCALE GENOMIC DNA]</scope>
</reference>
<dbReference type="SMART" id="SM00256">
    <property type="entry name" value="FBOX"/>
    <property type="match status" value="1"/>
</dbReference>
<proteinExistence type="predicted"/>
<feature type="domain" description="F-box" evidence="1">
    <location>
        <begin position="6"/>
        <end position="54"/>
    </location>
</feature>
<gene>
    <name evidence="2" type="ORF">VHEMI04537</name>
</gene>
<protein>
    <recommendedName>
        <fullName evidence="1">F-box domain-containing protein</fullName>
    </recommendedName>
</protein>
<dbReference type="AlphaFoldDB" id="A0A0A1TEM8"/>
<dbReference type="Gene3D" id="1.20.1280.50">
    <property type="match status" value="1"/>
</dbReference>
<dbReference type="STRING" id="1531966.A0A0A1TEM8"/>
<dbReference type="PROSITE" id="PS50181">
    <property type="entry name" value="FBOX"/>
    <property type="match status" value="1"/>
</dbReference>
<keyword evidence="3" id="KW-1185">Reference proteome</keyword>
<dbReference type="OrthoDB" id="1638493at2759"/>
<evidence type="ECO:0000313" key="2">
    <source>
        <dbReference type="EMBL" id="CEJ87867.1"/>
    </source>
</evidence>
<dbReference type="CDD" id="cd09917">
    <property type="entry name" value="F-box_SF"/>
    <property type="match status" value="1"/>
</dbReference>
<dbReference type="Pfam" id="PF12937">
    <property type="entry name" value="F-box-like"/>
    <property type="match status" value="1"/>
</dbReference>
<dbReference type="InterPro" id="IPR001810">
    <property type="entry name" value="F-box_dom"/>
</dbReference>
<dbReference type="Proteomes" id="UP000039046">
    <property type="component" value="Unassembled WGS sequence"/>
</dbReference>
<name>A0A0A1TEM8_9HYPO</name>
<evidence type="ECO:0000259" key="1">
    <source>
        <dbReference type="PROSITE" id="PS50181"/>
    </source>
</evidence>
<dbReference type="InterPro" id="IPR036047">
    <property type="entry name" value="F-box-like_dom_sf"/>
</dbReference>
<evidence type="ECO:0000313" key="3">
    <source>
        <dbReference type="Proteomes" id="UP000039046"/>
    </source>
</evidence>